<dbReference type="AlphaFoldDB" id="A0A0F5YDP8"/>
<organism evidence="2 3">
    <name type="scientific">Limnoraphis robusta CS-951</name>
    <dbReference type="NCBI Taxonomy" id="1637645"/>
    <lineage>
        <taxon>Bacteria</taxon>
        <taxon>Bacillati</taxon>
        <taxon>Cyanobacteriota</taxon>
        <taxon>Cyanophyceae</taxon>
        <taxon>Oscillatoriophycideae</taxon>
        <taxon>Oscillatoriales</taxon>
        <taxon>Sirenicapillariaceae</taxon>
        <taxon>Limnoraphis</taxon>
    </lineage>
</organism>
<dbReference type="RefSeq" id="WP_046279983.1">
    <property type="nucleotide sequence ID" value="NZ_LATL02000108.1"/>
</dbReference>
<proteinExistence type="predicted"/>
<evidence type="ECO:0000256" key="1">
    <source>
        <dbReference type="SAM" id="MobiDB-lite"/>
    </source>
</evidence>
<comment type="caution">
    <text evidence="2">The sequence shown here is derived from an EMBL/GenBank/DDBJ whole genome shotgun (WGS) entry which is preliminary data.</text>
</comment>
<protein>
    <submittedName>
        <fullName evidence="2">Uncharacterized protein</fullName>
    </submittedName>
</protein>
<name>A0A0F5YDP8_9CYAN</name>
<evidence type="ECO:0000313" key="3">
    <source>
        <dbReference type="Proteomes" id="UP000033607"/>
    </source>
</evidence>
<sequence length="66" mass="7352">MDSIFYNRVLQKIFFSQKSYYDIIIPGAGGKSQEGLLKKNREISGKNEFEGSHEPAVNRESGITGA</sequence>
<reference evidence="2 3" key="1">
    <citation type="submission" date="2015-06" db="EMBL/GenBank/DDBJ databases">
        <title>Draft genome assembly of filamentous brackish cyanobacterium Limnoraphis robusta strain CS-951.</title>
        <authorList>
            <person name="Willis A."/>
            <person name="Parks M."/>
            <person name="Burford M.A."/>
        </authorList>
    </citation>
    <scope>NUCLEOTIDE SEQUENCE [LARGE SCALE GENOMIC DNA]</scope>
    <source>
        <strain evidence="2 3">CS-951</strain>
    </source>
</reference>
<accession>A0A0F5YDP8</accession>
<evidence type="ECO:0000313" key="2">
    <source>
        <dbReference type="EMBL" id="KKD36752.1"/>
    </source>
</evidence>
<dbReference type="EMBL" id="LATL02000108">
    <property type="protein sequence ID" value="KKD36752.1"/>
    <property type="molecule type" value="Genomic_DNA"/>
</dbReference>
<feature type="region of interest" description="Disordered" evidence="1">
    <location>
        <begin position="43"/>
        <end position="66"/>
    </location>
</feature>
<feature type="compositionally biased region" description="Basic and acidic residues" evidence="1">
    <location>
        <begin position="43"/>
        <end position="57"/>
    </location>
</feature>
<dbReference type="Proteomes" id="UP000033607">
    <property type="component" value="Unassembled WGS sequence"/>
</dbReference>
<gene>
    <name evidence="2" type="ORF">WN50_18130</name>
</gene>